<reference evidence="2" key="1">
    <citation type="submission" date="2022-11" db="UniProtKB">
        <authorList>
            <consortium name="WormBaseParasite"/>
        </authorList>
    </citation>
    <scope>IDENTIFICATION</scope>
</reference>
<sequence>MDQLRGSSEIICKGKNEWVPCSPHCVPLDPNHGNAEPPPIHFQIENGPYTISPENELIVNRSSTVHFYCFFPKSLGQPRWETTSIYRSFPQNWVSNVHSQFPDNDAYSLTISVVQPEDSGFYHCVLPDHRRNVVQLVVKEETCQELSPTNSLRIVYTTKGFFIGTVAQFSCNPGFQLHGPASIVCLTGGRWSKFPPRCLAMHCPILPVDDHRMALTVTSFKFGGVAQFRCAEGFVVNGSRNLHCGPDGRWSDLAPTCEPISCPDPPIPSNGNIVDSPSSNGKRTYKDGDVVIYACSTGFMLTGSDFSVCQRNGRWSKLQAKCQPFCRFPGKPINGDSTTEPREYYLLGEKIVFYCTKYNYKLSGENVLECQNGGNWSRPIPRCLRTQN</sequence>
<protein>
    <submittedName>
        <fullName evidence="2">Uncharacterized protein</fullName>
    </submittedName>
</protein>
<proteinExistence type="predicted"/>
<dbReference type="Proteomes" id="UP000887576">
    <property type="component" value="Unplaced"/>
</dbReference>
<evidence type="ECO:0000313" key="1">
    <source>
        <dbReference type="Proteomes" id="UP000887576"/>
    </source>
</evidence>
<organism evidence="1 2">
    <name type="scientific">Panagrolaimus sp. JU765</name>
    <dbReference type="NCBI Taxonomy" id="591449"/>
    <lineage>
        <taxon>Eukaryota</taxon>
        <taxon>Metazoa</taxon>
        <taxon>Ecdysozoa</taxon>
        <taxon>Nematoda</taxon>
        <taxon>Chromadorea</taxon>
        <taxon>Rhabditida</taxon>
        <taxon>Tylenchina</taxon>
        <taxon>Panagrolaimomorpha</taxon>
        <taxon>Panagrolaimoidea</taxon>
        <taxon>Panagrolaimidae</taxon>
        <taxon>Panagrolaimus</taxon>
    </lineage>
</organism>
<dbReference type="WBParaSite" id="JU765_v2.g267.t1">
    <property type="protein sequence ID" value="JU765_v2.g267.t1"/>
    <property type="gene ID" value="JU765_v2.g267"/>
</dbReference>
<name>A0AC34R278_9BILA</name>
<accession>A0AC34R278</accession>
<evidence type="ECO:0000313" key="2">
    <source>
        <dbReference type="WBParaSite" id="JU765_v2.g267.t1"/>
    </source>
</evidence>